<dbReference type="InterPro" id="IPR013783">
    <property type="entry name" value="Ig-like_fold"/>
</dbReference>
<feature type="domain" description="Transglutaminase-like" evidence="5">
    <location>
        <begin position="368"/>
        <end position="474"/>
    </location>
</feature>
<evidence type="ECO:0000313" key="6">
    <source>
        <dbReference type="EMBL" id="KAI6655182.1"/>
    </source>
</evidence>
<evidence type="ECO:0000256" key="2">
    <source>
        <dbReference type="PIRSR" id="PIRSR000459-1"/>
    </source>
</evidence>
<dbReference type="InterPro" id="IPR050779">
    <property type="entry name" value="Transglutaminase"/>
</dbReference>
<feature type="binding site" evidence="3">
    <location>
        <position position="512"/>
    </location>
    <ligand>
        <name>Ca(2+)</name>
        <dbReference type="ChEBI" id="CHEBI:29108"/>
    </ligand>
</feature>
<dbReference type="Gene3D" id="2.60.40.10">
    <property type="entry name" value="Immunoglobulins"/>
    <property type="match status" value="3"/>
</dbReference>
<dbReference type="SUPFAM" id="SSF49309">
    <property type="entry name" value="Transglutaminase, two C-terminal domains"/>
    <property type="match status" value="1"/>
</dbReference>
<feature type="region of interest" description="Disordered" evidence="4">
    <location>
        <begin position="53"/>
        <end position="88"/>
    </location>
</feature>
<dbReference type="GO" id="GO:0003810">
    <property type="term" value="F:protein-glutamine gamma-glutamyltransferase activity"/>
    <property type="evidence" value="ECO:0007669"/>
    <property type="project" value="InterPro"/>
</dbReference>
<dbReference type="InterPro" id="IPR036238">
    <property type="entry name" value="Transglutaminase_C_sf"/>
</dbReference>
<reference evidence="6 7" key="1">
    <citation type="journal article" date="2023" name="BMC Biol.">
        <title>The compact genome of the sponge Oopsacas minuta (Hexactinellida) is lacking key metazoan core genes.</title>
        <authorList>
            <person name="Santini S."/>
            <person name="Schenkelaars Q."/>
            <person name="Jourda C."/>
            <person name="Duchesne M."/>
            <person name="Belahbib H."/>
            <person name="Rocher C."/>
            <person name="Selva M."/>
            <person name="Riesgo A."/>
            <person name="Vervoort M."/>
            <person name="Leys S.P."/>
            <person name="Kodjabachian L."/>
            <person name="Le Bivic A."/>
            <person name="Borchiellini C."/>
            <person name="Claverie J.M."/>
            <person name="Renard E."/>
        </authorList>
    </citation>
    <scope>NUCLEOTIDE SEQUENCE [LARGE SCALE GENOMIC DNA]</scope>
    <source>
        <strain evidence="6">SPO-2</strain>
    </source>
</reference>
<accession>A0AAV7K1Y6</accession>
<feature type="active site" evidence="2">
    <location>
        <position position="376"/>
    </location>
</feature>
<keyword evidence="3" id="KW-0479">Metal-binding</keyword>
<dbReference type="InterPro" id="IPR038765">
    <property type="entry name" value="Papain-like_cys_pep_sf"/>
</dbReference>
<protein>
    <submittedName>
        <fullName evidence="6">Protein-glutamine gamma-glutamyltransferase K</fullName>
    </submittedName>
</protein>
<dbReference type="PIRSF" id="PIRSF000459">
    <property type="entry name" value="TGM_EBP42"/>
    <property type="match status" value="1"/>
</dbReference>
<name>A0AAV7K1Y6_9METZ</name>
<dbReference type="AlphaFoldDB" id="A0AAV7K1Y6"/>
<evidence type="ECO:0000256" key="1">
    <source>
        <dbReference type="ARBA" id="ARBA00005701"/>
    </source>
</evidence>
<gene>
    <name evidence="6" type="ORF">LOD99_2471</name>
</gene>
<feature type="binding site" evidence="3">
    <location>
        <position position="510"/>
    </location>
    <ligand>
        <name>Ca(2+)</name>
        <dbReference type="ChEBI" id="CHEBI:29108"/>
    </ligand>
</feature>
<feature type="binding site" evidence="3">
    <location>
        <position position="564"/>
    </location>
    <ligand>
        <name>Ca(2+)</name>
        <dbReference type="ChEBI" id="CHEBI:29108"/>
    </ligand>
</feature>
<dbReference type="Gene3D" id="3.90.260.10">
    <property type="entry name" value="Transglutaminase-like"/>
    <property type="match status" value="1"/>
</dbReference>
<evidence type="ECO:0000256" key="3">
    <source>
        <dbReference type="PIRSR" id="PIRSR000459-2"/>
    </source>
</evidence>
<comment type="caution">
    <text evidence="6">The sequence shown here is derived from an EMBL/GenBank/DDBJ whole genome shotgun (WGS) entry which is preliminary data.</text>
</comment>
<keyword evidence="7" id="KW-1185">Reference proteome</keyword>
<dbReference type="Proteomes" id="UP001165289">
    <property type="component" value="Unassembled WGS sequence"/>
</dbReference>
<dbReference type="EMBL" id="JAKMXF010000210">
    <property type="protein sequence ID" value="KAI6655182.1"/>
    <property type="molecule type" value="Genomic_DNA"/>
</dbReference>
<dbReference type="PANTHER" id="PTHR11590">
    <property type="entry name" value="PROTEIN-GLUTAMINE GAMMA-GLUTAMYLTRANSFERASE"/>
    <property type="match status" value="1"/>
</dbReference>
<feature type="active site" evidence="2">
    <location>
        <position position="447"/>
    </location>
</feature>
<evidence type="ECO:0000313" key="7">
    <source>
        <dbReference type="Proteomes" id="UP001165289"/>
    </source>
</evidence>
<dbReference type="PANTHER" id="PTHR11590:SF40">
    <property type="entry name" value="HEMOCYTE PROTEIN-GLUTAMINE GAMMA-GLUTAMYLTRANSFERASE-LIKE PROTEIN"/>
    <property type="match status" value="1"/>
</dbReference>
<sequence>MLHLLRYNARVLPRIPLLYNLQSTPTVTIYQFSTDIPTGDNTNTEKAKNKCRKETARPNDASVLDEGGVHVNPVTGERGGPRGLEPTRYGDWERKGRYTLDMSDLSIKLDSKSLTSHHISEFEDLDEYYIVRRGQAFTLTVETSDTSLLLDQFHPKEIYLQYPQNSSNVTVLIPAKNFRMTVRKATSLSTTVTLDPRSTPIASPAKISIIIEQVKGPVRRRRSSTGDESASKLAAIESEERTLSVLSDKEMVVLFNPWCKEDLVYMEGEDRLREYVLRERGRIWWGGKASRAWYFGQFEPQSLLALIEIMKEVQMEDKTSPISIARALSYRVNDRVLVGNWSGDYSGGKAPTAWTGSAMILNQFVKSGDIVKYGQCWVFSGVLTTLCRTAGIAARSVTNYASAHDYKDTDRKDLEMTGGYNRIVDVFIDEKGNVLDDMTNDSTWNFHVWNEVWMQRPDLASGSYGGWQALDSTPQELSDGKYQCGPCPVFAIKSGKSVRYDTMFIFGEVNADYVLQQRQADSTFKEISRDIARIGKFISTKKVGSGGREDLTLDYKFAEGSIEERIAFTSIGRGIGAGTAPVKPDLSVVFDLQDIQVGQDGQGVLKVVSNSSENRTFSVSIHGYLVRYNGVRITKIFTTQAEGIVIDAGTSTEFNLSVLQEYYEGCIFDKVFVQSFTYVKIAETGETSVSIDTANFKTDPPMITLPISVKAGELFDIQVKYTNTLKKATLSNLTFELSPIRGATKGFEKVVAESMAPGQSIEEVISTSIAKAGDYELDFDLTCNQLGSNPVTFELKVV</sequence>
<dbReference type="Pfam" id="PF07896">
    <property type="entry name" value="DUF1674"/>
    <property type="match status" value="1"/>
</dbReference>
<dbReference type="InterPro" id="IPR023608">
    <property type="entry name" value="Transglutaminase_animal"/>
</dbReference>
<proteinExistence type="inferred from homology"/>
<dbReference type="FunFam" id="3.90.260.10:FF:000002">
    <property type="entry name" value="Erythrocyte membrane protein band 4.2"/>
    <property type="match status" value="1"/>
</dbReference>
<evidence type="ECO:0000256" key="4">
    <source>
        <dbReference type="SAM" id="MobiDB-lite"/>
    </source>
</evidence>
<dbReference type="InterPro" id="IPR002931">
    <property type="entry name" value="Transglutaminase-like"/>
</dbReference>
<feature type="active site" evidence="2">
    <location>
        <position position="471"/>
    </location>
</feature>
<comment type="cofactor">
    <cofactor evidence="3">
        <name>Ca(2+)</name>
        <dbReference type="ChEBI" id="CHEBI:29108"/>
    </cofactor>
    <text evidence="3">Binds 1 Ca(2+) ion per subunit.</text>
</comment>
<evidence type="ECO:0000259" key="5">
    <source>
        <dbReference type="SMART" id="SM00460"/>
    </source>
</evidence>
<comment type="similarity">
    <text evidence="1">Belongs to the SDHAF4 family.</text>
</comment>
<feature type="binding site" evidence="3">
    <location>
        <position position="559"/>
    </location>
    <ligand>
        <name>Ca(2+)</name>
        <dbReference type="ChEBI" id="CHEBI:29108"/>
    </ligand>
</feature>
<dbReference type="InterPro" id="IPR012875">
    <property type="entry name" value="SDHF4"/>
</dbReference>
<keyword evidence="3" id="KW-0106">Calcium</keyword>
<dbReference type="Pfam" id="PF01841">
    <property type="entry name" value="Transglut_core"/>
    <property type="match status" value="1"/>
</dbReference>
<dbReference type="SMART" id="SM00460">
    <property type="entry name" value="TGc"/>
    <property type="match status" value="1"/>
</dbReference>
<organism evidence="6 7">
    <name type="scientific">Oopsacas minuta</name>
    <dbReference type="NCBI Taxonomy" id="111878"/>
    <lineage>
        <taxon>Eukaryota</taxon>
        <taxon>Metazoa</taxon>
        <taxon>Porifera</taxon>
        <taxon>Hexactinellida</taxon>
        <taxon>Hexasterophora</taxon>
        <taxon>Lyssacinosida</taxon>
        <taxon>Leucopsacidae</taxon>
        <taxon>Oopsacas</taxon>
    </lineage>
</organism>
<dbReference type="GO" id="GO:0046872">
    <property type="term" value="F:metal ion binding"/>
    <property type="evidence" value="ECO:0007669"/>
    <property type="project" value="UniProtKB-KW"/>
</dbReference>
<dbReference type="InterPro" id="IPR036985">
    <property type="entry name" value="Transglutaminase-like_sf"/>
</dbReference>
<dbReference type="SUPFAM" id="SSF54001">
    <property type="entry name" value="Cysteine proteinases"/>
    <property type="match status" value="1"/>
</dbReference>